<dbReference type="Proteomes" id="UP000044841">
    <property type="component" value="Unassembled WGS sequence"/>
</dbReference>
<keyword evidence="3" id="KW-1185">Reference proteome</keyword>
<accession>A0A0K6G2X2</accession>
<dbReference type="SUPFAM" id="SSF53098">
    <property type="entry name" value="Ribonuclease H-like"/>
    <property type="match status" value="1"/>
</dbReference>
<dbReference type="EMBL" id="CYGV01001318">
    <property type="protein sequence ID" value="CUA72836.1"/>
    <property type="molecule type" value="Genomic_DNA"/>
</dbReference>
<organism evidence="2 3">
    <name type="scientific">Rhizoctonia solani</name>
    <dbReference type="NCBI Taxonomy" id="456999"/>
    <lineage>
        <taxon>Eukaryota</taxon>
        <taxon>Fungi</taxon>
        <taxon>Dikarya</taxon>
        <taxon>Basidiomycota</taxon>
        <taxon>Agaricomycotina</taxon>
        <taxon>Agaricomycetes</taxon>
        <taxon>Cantharellales</taxon>
        <taxon>Ceratobasidiaceae</taxon>
        <taxon>Rhizoctonia</taxon>
    </lineage>
</organism>
<dbReference type="InterPro" id="IPR012337">
    <property type="entry name" value="RNaseH-like_sf"/>
</dbReference>
<evidence type="ECO:0000313" key="2">
    <source>
        <dbReference type="EMBL" id="CUA72836.1"/>
    </source>
</evidence>
<sequence>MISVPYERQNYDLFYGGIYITMWWEYMYLQLSPAACGFAGTRRRIRWVLGCSQPGPLPRHAGLCRVSTGFPVAPAQPEPGPTCLIATQTYLHALPASAVRFREECNRKGIILSEAQSIYLDALQNDAVGSCRETAKACWSSGIRQEGFMRNLIEGNEEGCFKLNGKCVTLPLIQPILDCPTRWASTGDMIDNFCLLYIAIIDYSLCNSDLNIPCLSHKQFSVLQDISVVLTVPCCVQQLLSAEHTPTLALALPLYENLIKIWKTCLAKFPEQQHAISLGINKIEEYITKSCKSSVYAFAMFVNPHIKMDWINKNWNVLPGETATASPAEHVLDAVKAQLLVYAEEQHQMKLAQCCQIQSSRVSRANRAAMSQQHRYTELLLLSKTIERAPDHPLNSLFINSTEGSSSLFDVDWSNIASPMQSPGPFHSDQHNRSVSSEPQPLSYASLVAQLTPEQLRARHLANVETEVAIWLGTGTLRLEVDPTNPMTKKSVNIVDYWKAR</sequence>
<gene>
    <name evidence="2" type="ORF">RSOLAG22IIIB_10342</name>
</gene>
<evidence type="ECO:0000256" key="1">
    <source>
        <dbReference type="SAM" id="MobiDB-lite"/>
    </source>
</evidence>
<protein>
    <submittedName>
        <fullName evidence="2">Uncharacterized protein</fullName>
    </submittedName>
</protein>
<feature type="region of interest" description="Disordered" evidence="1">
    <location>
        <begin position="420"/>
        <end position="439"/>
    </location>
</feature>
<proteinExistence type="predicted"/>
<reference evidence="2 3" key="1">
    <citation type="submission" date="2015-07" db="EMBL/GenBank/DDBJ databases">
        <authorList>
            <person name="Noorani M."/>
        </authorList>
    </citation>
    <scope>NUCLEOTIDE SEQUENCE [LARGE SCALE GENOMIC DNA]</scope>
    <source>
        <strain evidence="2">BBA 69670</strain>
    </source>
</reference>
<dbReference type="AlphaFoldDB" id="A0A0K6G2X2"/>
<name>A0A0K6G2X2_9AGAM</name>
<evidence type="ECO:0000313" key="3">
    <source>
        <dbReference type="Proteomes" id="UP000044841"/>
    </source>
</evidence>